<evidence type="ECO:0000313" key="5">
    <source>
        <dbReference type="EMBL" id="OXA42645.1"/>
    </source>
</evidence>
<dbReference type="InterPro" id="IPR012983">
    <property type="entry name" value="PHR"/>
</dbReference>
<dbReference type="PROSITE" id="PS50097">
    <property type="entry name" value="BTB"/>
    <property type="match status" value="2"/>
</dbReference>
<sequence length="780" mass="87927">MDIMEEMETGTGGSISMEETQKIFDKGSKTGWRCSSMDLKGHLFHMLDNSIMSDMTFLVGESKDSVPAHRFLLVLWSKVFEEMPDTVEIPEMSVAALRSFLKFLYTEEFEVSAEDLMPVLCAAKRFEIPLLAAKCVSVLKSEIKDSTSVSMYQAAKLLQEETLAEESLNYILRQVNTNGSAVVQEEDFLLITNDNLNFLLERDDFEVEELELFQAACKWAQKECEKQEIEATPDNQRLVLKGTLKNIRFPLMSSKDFAVHVAPTEILQDKEMISLLIQYSIPASERAGLPLLAHGFTDRERKNKEPPKKRAKTGRASFPDVLKPSVVLTLDGDEKKGDDSAVTSNGVSSPTPGSLGVGGDWRNPMAGLKFNLMSMYENHYNSDVVFVIGEQREKVFGHKFILALWSAVFEQMFQARSDSDEPIEIMNFNPSGFRSFLKVLYTENFDVSVEQVMNVFFIAKTYDVAFLGDKCVSLLKSSVGDNTSISIFQAAKVLGDDSLADIAWSYILRRGFAVVKEMDFLNISYTNLCTLLEQDDLNVGETEMWQSLLRWGSNELEKQSLDKNADNLRQLLTKAIALIRFPLMSVKDFSLHVAPTDLLSDKEMVGVLVYYSLPPSERANAYRLSFNSKERKIQSVLVRERISLCNLSLMSDRPVSILGFSFSGLDATKIGYAPTSLYLYNSKKGVSYATSYTEINVAPEGKDRFSVKFKMPITIRPNEWYISSEMTLQGRQGASSIEKETWATVKNRQADVNFQFQVHPVKDNSGVFEYAVPEVIFNLL</sequence>
<dbReference type="SUPFAM" id="SSF54695">
    <property type="entry name" value="POZ domain"/>
    <property type="match status" value="2"/>
</dbReference>
<dbReference type="Pfam" id="PF07707">
    <property type="entry name" value="BACK"/>
    <property type="match status" value="2"/>
</dbReference>
<evidence type="ECO:0000256" key="3">
    <source>
        <dbReference type="SAM" id="MobiDB-lite"/>
    </source>
</evidence>
<evidence type="ECO:0000256" key="1">
    <source>
        <dbReference type="ARBA" id="ARBA00004496"/>
    </source>
</evidence>
<dbReference type="InterPro" id="IPR011333">
    <property type="entry name" value="SKP1/BTB/POZ_sf"/>
</dbReference>
<dbReference type="Proteomes" id="UP000198287">
    <property type="component" value="Unassembled WGS sequence"/>
</dbReference>
<name>A0A226DAR6_FOLCA</name>
<dbReference type="InterPro" id="IPR011705">
    <property type="entry name" value="BACK"/>
</dbReference>
<dbReference type="AlphaFoldDB" id="A0A226DAR6"/>
<evidence type="ECO:0000313" key="6">
    <source>
        <dbReference type="Proteomes" id="UP000198287"/>
    </source>
</evidence>
<protein>
    <submittedName>
        <fullName evidence="5">BTB/POZ domain-containing protein 2</fullName>
    </submittedName>
</protein>
<dbReference type="PANTHER" id="PTHR45774">
    <property type="entry name" value="BTB/POZ DOMAIN-CONTAINING"/>
    <property type="match status" value="1"/>
</dbReference>
<evidence type="ECO:0000256" key="2">
    <source>
        <dbReference type="ARBA" id="ARBA00022490"/>
    </source>
</evidence>
<organism evidence="5 6">
    <name type="scientific">Folsomia candida</name>
    <name type="common">Springtail</name>
    <dbReference type="NCBI Taxonomy" id="158441"/>
    <lineage>
        <taxon>Eukaryota</taxon>
        <taxon>Metazoa</taxon>
        <taxon>Ecdysozoa</taxon>
        <taxon>Arthropoda</taxon>
        <taxon>Hexapoda</taxon>
        <taxon>Collembola</taxon>
        <taxon>Entomobryomorpha</taxon>
        <taxon>Isotomoidea</taxon>
        <taxon>Isotomidae</taxon>
        <taxon>Proisotominae</taxon>
        <taxon>Folsomia</taxon>
    </lineage>
</organism>
<dbReference type="EMBL" id="LNIX01000025">
    <property type="protein sequence ID" value="OXA42645.1"/>
    <property type="molecule type" value="Genomic_DNA"/>
</dbReference>
<feature type="domain" description="BTB" evidence="4">
    <location>
        <begin position="382"/>
        <end position="449"/>
    </location>
</feature>
<dbReference type="SMART" id="SM00875">
    <property type="entry name" value="BACK"/>
    <property type="match status" value="2"/>
</dbReference>
<dbReference type="InterPro" id="IPR038648">
    <property type="entry name" value="PHR_sf"/>
</dbReference>
<accession>A0A226DAR6</accession>
<comment type="subcellular location">
    <subcellularLocation>
        <location evidence="1">Cytoplasm</location>
    </subcellularLocation>
</comment>
<dbReference type="PANTHER" id="PTHR45774:SF3">
    <property type="entry name" value="BTB (POZ) DOMAIN-CONTAINING 2B-RELATED"/>
    <property type="match status" value="1"/>
</dbReference>
<dbReference type="GO" id="GO:0005829">
    <property type="term" value="C:cytosol"/>
    <property type="evidence" value="ECO:0007669"/>
    <property type="project" value="TreeGrafter"/>
</dbReference>
<keyword evidence="2" id="KW-0963">Cytoplasm</keyword>
<evidence type="ECO:0000259" key="4">
    <source>
        <dbReference type="PROSITE" id="PS50097"/>
    </source>
</evidence>
<dbReference type="Gene3D" id="2.60.120.820">
    <property type="entry name" value="PHR domain"/>
    <property type="match status" value="1"/>
</dbReference>
<dbReference type="Pfam" id="PF00651">
    <property type="entry name" value="BTB"/>
    <property type="match status" value="2"/>
</dbReference>
<reference evidence="5 6" key="1">
    <citation type="submission" date="2015-12" db="EMBL/GenBank/DDBJ databases">
        <title>The genome of Folsomia candida.</title>
        <authorList>
            <person name="Faddeeva A."/>
            <person name="Derks M.F."/>
            <person name="Anvar Y."/>
            <person name="Smit S."/>
            <person name="Van Straalen N."/>
            <person name="Roelofs D."/>
        </authorList>
    </citation>
    <scope>NUCLEOTIDE SEQUENCE [LARGE SCALE GENOMIC DNA]</scope>
    <source>
        <strain evidence="5 6">VU population</strain>
        <tissue evidence="5">Whole body</tissue>
    </source>
</reference>
<proteinExistence type="predicted"/>
<dbReference type="SMART" id="SM00225">
    <property type="entry name" value="BTB"/>
    <property type="match status" value="2"/>
</dbReference>
<dbReference type="OMA" id="WYISSEM"/>
<dbReference type="Gene3D" id="1.25.40.420">
    <property type="match status" value="2"/>
</dbReference>
<feature type="region of interest" description="Disordered" evidence="3">
    <location>
        <begin position="331"/>
        <end position="358"/>
    </location>
</feature>
<comment type="caution">
    <text evidence="5">The sequence shown here is derived from an EMBL/GenBank/DDBJ whole genome shotgun (WGS) entry which is preliminary data.</text>
</comment>
<keyword evidence="6" id="KW-1185">Reference proteome</keyword>
<dbReference type="OrthoDB" id="45365at2759"/>
<feature type="domain" description="BTB" evidence="4">
    <location>
        <begin position="53"/>
        <end position="113"/>
    </location>
</feature>
<dbReference type="Pfam" id="PF08005">
    <property type="entry name" value="PHR"/>
    <property type="match status" value="1"/>
</dbReference>
<feature type="compositionally biased region" description="Polar residues" evidence="3">
    <location>
        <begin position="341"/>
        <end position="352"/>
    </location>
</feature>
<dbReference type="InterPro" id="IPR000210">
    <property type="entry name" value="BTB/POZ_dom"/>
</dbReference>
<feature type="region of interest" description="Disordered" evidence="3">
    <location>
        <begin position="294"/>
        <end position="316"/>
    </location>
</feature>
<dbReference type="Gene3D" id="3.30.710.10">
    <property type="entry name" value="Potassium Channel Kv1.1, Chain A"/>
    <property type="match status" value="2"/>
</dbReference>
<gene>
    <name evidence="5" type="ORF">Fcan01_22559</name>
</gene>
<dbReference type="GO" id="GO:0022008">
    <property type="term" value="P:neurogenesis"/>
    <property type="evidence" value="ECO:0007669"/>
    <property type="project" value="TreeGrafter"/>
</dbReference>
<feature type="compositionally biased region" description="Basic and acidic residues" evidence="3">
    <location>
        <begin position="296"/>
        <end position="308"/>
    </location>
</feature>